<dbReference type="RefSeq" id="XP_031929088.1">
    <property type="nucleotide sequence ID" value="XM_032072305.1"/>
</dbReference>
<accession>A0A5N7A820</accession>
<dbReference type="EMBL" id="ML737620">
    <property type="protein sequence ID" value="KAE8366007.1"/>
    <property type="molecule type" value="Genomic_DNA"/>
</dbReference>
<proteinExistence type="predicted"/>
<dbReference type="Proteomes" id="UP000326268">
    <property type="component" value="Unassembled WGS sequence"/>
</dbReference>
<reference evidence="1 2" key="1">
    <citation type="submission" date="2019-04" db="EMBL/GenBank/DDBJ databases">
        <title>Friends and foes A comparative genomics studyof 23 Aspergillus species from section Flavi.</title>
        <authorList>
            <consortium name="DOE Joint Genome Institute"/>
            <person name="Kjaerbolling I."/>
            <person name="Vesth T."/>
            <person name="Frisvad J.C."/>
            <person name="Nybo J.L."/>
            <person name="Theobald S."/>
            <person name="Kildgaard S."/>
            <person name="Isbrandt T."/>
            <person name="Kuo A."/>
            <person name="Sato A."/>
            <person name="Lyhne E.K."/>
            <person name="Kogle M.E."/>
            <person name="Wiebenga A."/>
            <person name="Kun R.S."/>
            <person name="Lubbers R.J."/>
            <person name="Makela M.R."/>
            <person name="Barry K."/>
            <person name="Chovatia M."/>
            <person name="Clum A."/>
            <person name="Daum C."/>
            <person name="Haridas S."/>
            <person name="He G."/>
            <person name="LaButti K."/>
            <person name="Lipzen A."/>
            <person name="Mondo S."/>
            <person name="Riley R."/>
            <person name="Salamov A."/>
            <person name="Simmons B.A."/>
            <person name="Magnuson J.K."/>
            <person name="Henrissat B."/>
            <person name="Mortensen U.H."/>
            <person name="Larsen T.O."/>
            <person name="Devries R.P."/>
            <person name="Grigoriev I.V."/>
            <person name="Machida M."/>
            <person name="Baker S.E."/>
            <person name="Andersen M.R."/>
        </authorList>
    </citation>
    <scope>NUCLEOTIDE SEQUENCE [LARGE SCALE GENOMIC DNA]</scope>
    <source>
        <strain evidence="1 2">CBS 763.97</strain>
    </source>
</reference>
<evidence type="ECO:0000313" key="1">
    <source>
        <dbReference type="EMBL" id="KAE8366007.1"/>
    </source>
</evidence>
<protein>
    <submittedName>
        <fullName evidence="1">Uncharacterized protein</fullName>
    </submittedName>
</protein>
<dbReference type="OrthoDB" id="3350591at2759"/>
<name>A0A5N7A820_9EURO</name>
<organism evidence="1 2">
    <name type="scientific">Aspergillus caelatus</name>
    <dbReference type="NCBI Taxonomy" id="61420"/>
    <lineage>
        <taxon>Eukaryota</taxon>
        <taxon>Fungi</taxon>
        <taxon>Dikarya</taxon>
        <taxon>Ascomycota</taxon>
        <taxon>Pezizomycotina</taxon>
        <taxon>Eurotiomycetes</taxon>
        <taxon>Eurotiomycetidae</taxon>
        <taxon>Eurotiales</taxon>
        <taxon>Aspergillaceae</taxon>
        <taxon>Aspergillus</taxon>
        <taxon>Aspergillus subgen. Circumdati</taxon>
    </lineage>
</organism>
<gene>
    <name evidence="1" type="ORF">BDV27DRAFT_156306</name>
</gene>
<evidence type="ECO:0000313" key="2">
    <source>
        <dbReference type="Proteomes" id="UP000326268"/>
    </source>
</evidence>
<dbReference type="GeneID" id="43656751"/>
<dbReference type="AlphaFoldDB" id="A0A5N7A820"/>
<keyword evidence="2" id="KW-1185">Reference proteome</keyword>
<sequence>MVQMARVNLAVIMDLTDFQNVFTRVAPYIPPKFEELSSGDAEFQRYLNVGEGLMIQKEDGGPEFASNDPLDIEHLDMAWGLQLRPSGLRTHVTTK</sequence>